<feature type="binding site" evidence="3">
    <location>
        <position position="216"/>
    </location>
    <ligand>
        <name>Mn(2+)</name>
        <dbReference type="ChEBI" id="CHEBI:29035"/>
        <label>1</label>
    </ligand>
</feature>
<feature type="chain" id="PRO_5042114117" description="Cupin type-1 domain-containing protein" evidence="5">
    <location>
        <begin position="26"/>
        <end position="494"/>
    </location>
</feature>
<dbReference type="PANTHER" id="PTHR35848:SF9">
    <property type="entry name" value="SLL1358 PROTEIN"/>
    <property type="match status" value="1"/>
</dbReference>
<evidence type="ECO:0000313" key="7">
    <source>
        <dbReference type="EMBL" id="KAK2630072.1"/>
    </source>
</evidence>
<dbReference type="InterPro" id="IPR017774">
    <property type="entry name" value="Bicupin_oxalate_deCO2ase/Oxase"/>
</dbReference>
<keyword evidence="5" id="KW-0732">Signal</keyword>
<dbReference type="InterPro" id="IPR051610">
    <property type="entry name" value="GPI/OXD"/>
</dbReference>
<dbReference type="InterPro" id="IPR014710">
    <property type="entry name" value="RmlC-like_jellyroll"/>
</dbReference>
<sequence length="494" mass="53270">MAIKIDARAASFFLALAALSQLSLAAPTGTSADPAPSSLLGYNPANGVVNQDTDDISFSLLPAQTQDAKIGDILDFNNVPNPQPIRGTKGGTDPGPRTEGYDVLNPDKLAPPGTDHGSVANAEWPLGLSHAKLGLDRAGWSRQQNIDNIPAATEMAGVDMRLEEGGYRELHWHKAAEWSYILNGSVRVEAVTEDGQTFVDDLSAGDIWYFPPGVPHSLQGLKGGVEFLLVFDDGSFSEDNTFLASEVFATVPKSVLSKNFGGLPLSAWEDIPAGELFIFPGTMAPTDIAEQNIVGPAGVVPLEKSFSYHLSKRAPDFTTEGGSVKIVDVGFPMSMAASGARRPKDIPVGREILRGRRDGEARRDAGDTLAPHSKRLIGHAWRATFLIQRQSDEWNFFVAGNARIGIYAAQGNARTFDYHPGDCGYIPKSTSHYVENIGTDDVVFIEVLQADHFSDISVGQWVGLLPPQITMDTLKLSNETVAQFKKEKQLIVQG</sequence>
<feature type="binding site" evidence="3">
    <location>
        <position position="432"/>
    </location>
    <ligand>
        <name>Mn(2+)</name>
        <dbReference type="ChEBI" id="CHEBI:29035"/>
        <label>2</label>
    </ligand>
</feature>
<dbReference type="AlphaFoldDB" id="A0AAD9T6Q7"/>
<dbReference type="Gene3D" id="2.60.120.10">
    <property type="entry name" value="Jelly Rolls"/>
    <property type="match status" value="2"/>
</dbReference>
<reference evidence="7" key="1">
    <citation type="submission" date="2023-06" db="EMBL/GenBank/DDBJ databases">
        <title>Draft genome of Marssonina rosae.</title>
        <authorList>
            <person name="Cheng Q."/>
        </authorList>
    </citation>
    <scope>NUCLEOTIDE SEQUENCE</scope>
    <source>
        <strain evidence="7">R4</strain>
    </source>
</reference>
<dbReference type="InterPro" id="IPR006045">
    <property type="entry name" value="Cupin_1"/>
</dbReference>
<feature type="binding site" evidence="3">
    <location>
        <position position="177"/>
    </location>
    <ligand>
        <name>Mn(2+)</name>
        <dbReference type="ChEBI" id="CHEBI:29035"/>
        <label>1</label>
    </ligand>
</feature>
<gene>
    <name evidence="7" type="ORF">QTJ16_000892</name>
</gene>
<proteinExistence type="predicted"/>
<feature type="active site" description="Proton donor" evidence="2">
    <location>
        <position position="446"/>
    </location>
</feature>
<feature type="binding site" evidence="3">
    <location>
        <position position="379"/>
    </location>
    <ligand>
        <name>Mn(2+)</name>
        <dbReference type="ChEBI" id="CHEBI:29035"/>
        <label>2</label>
    </ligand>
</feature>
<dbReference type="GO" id="GO:0046872">
    <property type="term" value="F:metal ion binding"/>
    <property type="evidence" value="ECO:0007669"/>
    <property type="project" value="UniProtKB-KW"/>
</dbReference>
<dbReference type="Proteomes" id="UP001285354">
    <property type="component" value="Unassembled WGS sequence"/>
</dbReference>
<feature type="region of interest" description="Disordered" evidence="4">
    <location>
        <begin position="77"/>
        <end position="99"/>
    </location>
</feature>
<name>A0AAD9T6Q7_9HELO</name>
<evidence type="ECO:0000256" key="1">
    <source>
        <dbReference type="ARBA" id="ARBA00022723"/>
    </source>
</evidence>
<dbReference type="SMART" id="SM00835">
    <property type="entry name" value="Cupin_1"/>
    <property type="match status" value="2"/>
</dbReference>
<feature type="binding site" evidence="3">
    <location>
        <position position="393"/>
    </location>
    <ligand>
        <name>Mn(2+)</name>
        <dbReference type="ChEBI" id="CHEBI:29035"/>
        <label>2</label>
    </ligand>
</feature>
<keyword evidence="1 3" id="KW-0479">Metal-binding</keyword>
<dbReference type="EMBL" id="JAUBYV010000001">
    <property type="protein sequence ID" value="KAK2630072.1"/>
    <property type="molecule type" value="Genomic_DNA"/>
</dbReference>
<comment type="cofactor">
    <cofactor evidence="3">
        <name>Mn(2+)</name>
        <dbReference type="ChEBI" id="CHEBI:29035"/>
    </cofactor>
    <text evidence="3">Binds 2 manganese ions per subunit.</text>
</comment>
<feature type="domain" description="Cupin type-1" evidence="6">
    <location>
        <begin position="133"/>
        <end position="269"/>
    </location>
</feature>
<evidence type="ECO:0000256" key="3">
    <source>
        <dbReference type="PIRSR" id="PIRSR617774-2"/>
    </source>
</evidence>
<evidence type="ECO:0000256" key="5">
    <source>
        <dbReference type="SAM" id="SignalP"/>
    </source>
</evidence>
<dbReference type="PANTHER" id="PTHR35848">
    <property type="entry name" value="OXALATE-BINDING PROTEIN"/>
    <property type="match status" value="1"/>
</dbReference>
<evidence type="ECO:0000313" key="8">
    <source>
        <dbReference type="Proteomes" id="UP001285354"/>
    </source>
</evidence>
<dbReference type="SUPFAM" id="SSF51182">
    <property type="entry name" value="RmlC-like cupins"/>
    <property type="match status" value="2"/>
</dbReference>
<comment type="caution">
    <text evidence="7">The sequence shown here is derived from an EMBL/GenBank/DDBJ whole genome shotgun (WGS) entry which is preliminary data.</text>
</comment>
<dbReference type="Pfam" id="PF00190">
    <property type="entry name" value="Cupin_1"/>
    <property type="match status" value="2"/>
</dbReference>
<feature type="signal peptide" evidence="5">
    <location>
        <begin position="1"/>
        <end position="25"/>
    </location>
</feature>
<accession>A0AAD9T6Q7</accession>
<evidence type="ECO:0000256" key="4">
    <source>
        <dbReference type="SAM" id="MobiDB-lite"/>
    </source>
</evidence>
<organism evidence="7 8">
    <name type="scientific">Diplocarpon rosae</name>
    <dbReference type="NCBI Taxonomy" id="946125"/>
    <lineage>
        <taxon>Eukaryota</taxon>
        <taxon>Fungi</taxon>
        <taxon>Dikarya</taxon>
        <taxon>Ascomycota</taxon>
        <taxon>Pezizomycotina</taxon>
        <taxon>Leotiomycetes</taxon>
        <taxon>Helotiales</taxon>
        <taxon>Drepanopezizaceae</taxon>
        <taxon>Diplocarpon</taxon>
    </lineage>
</organism>
<dbReference type="NCBIfam" id="TIGR03404">
    <property type="entry name" value="bicupin_oxalic"/>
    <property type="match status" value="1"/>
</dbReference>
<evidence type="ECO:0000256" key="2">
    <source>
        <dbReference type="PIRSR" id="PIRSR617774-1"/>
    </source>
</evidence>
<protein>
    <recommendedName>
        <fullName evidence="6">Cupin type-1 domain-containing protein</fullName>
    </recommendedName>
</protein>
<dbReference type="InterPro" id="IPR011051">
    <property type="entry name" value="RmlC_Cupin_sf"/>
</dbReference>
<keyword evidence="3" id="KW-0464">Manganese</keyword>
<dbReference type="GO" id="GO:0033609">
    <property type="term" value="P:oxalate metabolic process"/>
    <property type="evidence" value="ECO:0007669"/>
    <property type="project" value="InterPro"/>
</dbReference>
<feature type="domain" description="Cupin type-1" evidence="6">
    <location>
        <begin position="308"/>
        <end position="482"/>
    </location>
</feature>
<feature type="binding site" evidence="3">
    <location>
        <position position="171"/>
    </location>
    <ligand>
        <name>Mn(2+)</name>
        <dbReference type="ChEBI" id="CHEBI:29035"/>
        <label>1</label>
    </ligand>
</feature>
<evidence type="ECO:0000259" key="6">
    <source>
        <dbReference type="SMART" id="SM00835"/>
    </source>
</evidence>
<keyword evidence="8" id="KW-1185">Reference proteome</keyword>
<feature type="binding site" evidence="3">
    <location>
        <position position="173"/>
    </location>
    <ligand>
        <name>Mn(2+)</name>
        <dbReference type="ChEBI" id="CHEBI:29035"/>
        <label>1</label>
    </ligand>
</feature>